<evidence type="ECO:0000256" key="4">
    <source>
        <dbReference type="ARBA" id="ARBA00022475"/>
    </source>
</evidence>
<dbReference type="InterPro" id="IPR023229">
    <property type="entry name" value="T2SS_M_periplasmic_sf"/>
</dbReference>
<gene>
    <name evidence="11" type="primary">gspM</name>
    <name evidence="11" type="ORF">RB602_03780</name>
</gene>
<reference evidence="11 12" key="1">
    <citation type="submission" date="2023-10" db="EMBL/GenBank/DDBJ databases">
        <title>Complete genome sequence of a Sphingomonadaceae bacterium.</title>
        <authorList>
            <person name="Yan C."/>
        </authorList>
    </citation>
    <scope>NUCLEOTIDE SEQUENCE [LARGE SCALE GENOMIC DNA]</scope>
    <source>
        <strain evidence="11 12">SCSIO 66989</strain>
    </source>
</reference>
<organism evidence="11 12">
    <name type="scientific">Alterisphingorhabdus coralli</name>
    <dbReference type="NCBI Taxonomy" id="3071408"/>
    <lineage>
        <taxon>Bacteria</taxon>
        <taxon>Pseudomonadati</taxon>
        <taxon>Pseudomonadota</taxon>
        <taxon>Alphaproteobacteria</taxon>
        <taxon>Sphingomonadales</taxon>
        <taxon>Sphingomonadaceae</taxon>
        <taxon>Alterisphingorhabdus (ex Yan et al. 2024)</taxon>
    </lineage>
</organism>
<evidence type="ECO:0000256" key="3">
    <source>
        <dbReference type="ARBA" id="ARBA00022448"/>
    </source>
</evidence>
<evidence type="ECO:0000256" key="5">
    <source>
        <dbReference type="ARBA" id="ARBA00022519"/>
    </source>
</evidence>
<evidence type="ECO:0000256" key="2">
    <source>
        <dbReference type="ARBA" id="ARBA00010637"/>
    </source>
</evidence>
<evidence type="ECO:0000256" key="1">
    <source>
        <dbReference type="ARBA" id="ARBA00004377"/>
    </source>
</evidence>
<feature type="transmembrane region" description="Helical" evidence="10">
    <location>
        <begin position="17"/>
        <end position="36"/>
    </location>
</feature>
<keyword evidence="5" id="KW-0997">Cell inner membrane</keyword>
<keyword evidence="12" id="KW-1185">Reference proteome</keyword>
<dbReference type="RefSeq" id="WP_317083088.1">
    <property type="nucleotide sequence ID" value="NZ_CP136594.1"/>
</dbReference>
<sequence>MAGLRDWWAGLSQREQILIGVLAFLLAAVALFYGVVRPLWVGSWDAETQYRQTALRATGVQARLDMLAKAPPAKAPPTSGPLSTLIGADAAERGFALESNVAAGNDMTTIALTGANPTAFMQWLLALEEQGVVVQQLSMQPVAQGNVAVRADLMRVQPQ</sequence>
<name>A0AA97I0M7_9SPHN</name>
<dbReference type="SUPFAM" id="SSF103054">
    <property type="entry name" value="General secretion pathway protein M, EpsM"/>
    <property type="match status" value="1"/>
</dbReference>
<protein>
    <submittedName>
        <fullName evidence="11">Type II secretion system protein GspM</fullName>
    </submittedName>
</protein>
<dbReference type="KEGG" id="acoa:RB602_03780"/>
<evidence type="ECO:0000256" key="10">
    <source>
        <dbReference type="SAM" id="Phobius"/>
    </source>
</evidence>
<keyword evidence="4" id="KW-1003">Cell membrane</keyword>
<evidence type="ECO:0000256" key="8">
    <source>
        <dbReference type="ARBA" id="ARBA00022989"/>
    </source>
</evidence>
<dbReference type="GO" id="GO:0005886">
    <property type="term" value="C:plasma membrane"/>
    <property type="evidence" value="ECO:0007669"/>
    <property type="project" value="UniProtKB-SubCell"/>
</dbReference>
<keyword evidence="9 10" id="KW-0472">Membrane</keyword>
<dbReference type="EMBL" id="CP136594">
    <property type="protein sequence ID" value="WOE75844.1"/>
    <property type="molecule type" value="Genomic_DNA"/>
</dbReference>
<dbReference type="InterPro" id="IPR007690">
    <property type="entry name" value="T2SS_GspM"/>
</dbReference>
<accession>A0AA97I0M7</accession>
<evidence type="ECO:0000256" key="9">
    <source>
        <dbReference type="ARBA" id="ARBA00023136"/>
    </source>
</evidence>
<evidence type="ECO:0000256" key="7">
    <source>
        <dbReference type="ARBA" id="ARBA00022927"/>
    </source>
</evidence>
<evidence type="ECO:0000256" key="6">
    <source>
        <dbReference type="ARBA" id="ARBA00022692"/>
    </source>
</evidence>
<comment type="similarity">
    <text evidence="2">Belongs to the GSP M family.</text>
</comment>
<keyword evidence="7" id="KW-0653">Protein transport</keyword>
<dbReference type="GO" id="GO:0015627">
    <property type="term" value="C:type II protein secretion system complex"/>
    <property type="evidence" value="ECO:0007669"/>
    <property type="project" value="InterPro"/>
</dbReference>
<comment type="subcellular location">
    <subcellularLocation>
        <location evidence="1">Cell inner membrane</location>
        <topology evidence="1">Single-pass membrane protein</topology>
    </subcellularLocation>
</comment>
<proteinExistence type="inferred from homology"/>
<dbReference type="Pfam" id="PF04612">
    <property type="entry name" value="T2SSM"/>
    <property type="match status" value="1"/>
</dbReference>
<evidence type="ECO:0000313" key="12">
    <source>
        <dbReference type="Proteomes" id="UP001302429"/>
    </source>
</evidence>
<dbReference type="Proteomes" id="UP001302429">
    <property type="component" value="Chromosome"/>
</dbReference>
<evidence type="ECO:0000313" key="11">
    <source>
        <dbReference type="EMBL" id="WOE75844.1"/>
    </source>
</evidence>
<keyword evidence="8 10" id="KW-1133">Transmembrane helix</keyword>
<dbReference type="Gene3D" id="3.30.1360.100">
    <property type="entry name" value="General secretion pathway protein M, EpsM"/>
    <property type="match status" value="1"/>
</dbReference>
<dbReference type="AlphaFoldDB" id="A0AA97I0M7"/>
<dbReference type="GO" id="GO:0015628">
    <property type="term" value="P:protein secretion by the type II secretion system"/>
    <property type="evidence" value="ECO:0007669"/>
    <property type="project" value="InterPro"/>
</dbReference>
<keyword evidence="3" id="KW-0813">Transport</keyword>
<keyword evidence="6 10" id="KW-0812">Transmembrane</keyword>